<dbReference type="RefSeq" id="WP_210286819.1">
    <property type="nucleotide sequence ID" value="NZ_JACICD010000001.1"/>
</dbReference>
<keyword evidence="2" id="KW-1185">Reference proteome</keyword>
<organism evidence="1 2">
    <name type="scientific">Ancylobacter tetraedralis</name>
    <dbReference type="NCBI Taxonomy" id="217068"/>
    <lineage>
        <taxon>Bacteria</taxon>
        <taxon>Pseudomonadati</taxon>
        <taxon>Pseudomonadota</taxon>
        <taxon>Alphaproteobacteria</taxon>
        <taxon>Hyphomicrobiales</taxon>
        <taxon>Xanthobacteraceae</taxon>
        <taxon>Ancylobacter</taxon>
    </lineage>
</organism>
<gene>
    <name evidence="1" type="ORF">FHS55_000602</name>
</gene>
<reference evidence="1 2" key="1">
    <citation type="submission" date="2020-08" db="EMBL/GenBank/DDBJ databases">
        <title>Genomic Encyclopedia of Type Strains, Phase IV (KMG-IV): sequencing the most valuable type-strain genomes for metagenomic binning, comparative biology and taxonomic classification.</title>
        <authorList>
            <person name="Goeker M."/>
        </authorList>
    </citation>
    <scope>NUCLEOTIDE SEQUENCE [LARGE SCALE GENOMIC DNA]</scope>
    <source>
        <strain evidence="1 2">DSM 5895</strain>
    </source>
</reference>
<comment type="caution">
    <text evidence="1">The sequence shown here is derived from an EMBL/GenBank/DDBJ whole genome shotgun (WGS) entry which is preliminary data.</text>
</comment>
<sequence length="55" mass="6191">MENVIERDSHVLLIGRIRAARTIPQGDPLLSWRGGYRSLVGAGDDWAPLIESYRL</sequence>
<evidence type="ECO:0000313" key="1">
    <source>
        <dbReference type="EMBL" id="MBB3770016.1"/>
    </source>
</evidence>
<dbReference type="AlphaFoldDB" id="A0A839Z6M7"/>
<evidence type="ECO:0000313" key="2">
    <source>
        <dbReference type="Proteomes" id="UP000533469"/>
    </source>
</evidence>
<name>A0A839Z6M7_9HYPH</name>
<dbReference type="EMBL" id="JACICD010000001">
    <property type="protein sequence ID" value="MBB3770016.1"/>
    <property type="molecule type" value="Genomic_DNA"/>
</dbReference>
<accession>A0A839Z6M7</accession>
<protein>
    <submittedName>
        <fullName evidence="1">Flavin reductase (DIM6/NTAB) family NADH-FMN oxidoreductase RutF</fullName>
    </submittedName>
</protein>
<proteinExistence type="predicted"/>
<dbReference type="Proteomes" id="UP000533469">
    <property type="component" value="Unassembled WGS sequence"/>
</dbReference>